<gene>
    <name evidence="1" type="ORF">PEVE_00031018</name>
    <name evidence="2" type="ORF">PEVE_00031021</name>
</gene>
<keyword evidence="3" id="KW-1185">Reference proteome</keyword>
<sequence length="115" mass="12976">MHDLVRGIPRADTQPGHYFTVPTDKTFSLNSCSANEVQKLLEKLEVKKATGLDNLNLAPKFLKIAADILAPSLTFQRKLTGSLLFLIFINDSPNCLTTVIPRMYADETSYYLWQQ</sequence>
<comment type="caution">
    <text evidence="1">The sequence shown here is derived from an EMBL/GenBank/DDBJ whole genome shotgun (WGS) entry which is preliminary data.</text>
</comment>
<organism evidence="1 3">
    <name type="scientific">Porites evermanni</name>
    <dbReference type="NCBI Taxonomy" id="104178"/>
    <lineage>
        <taxon>Eukaryota</taxon>
        <taxon>Metazoa</taxon>
        <taxon>Cnidaria</taxon>
        <taxon>Anthozoa</taxon>
        <taxon>Hexacorallia</taxon>
        <taxon>Scleractinia</taxon>
        <taxon>Fungiina</taxon>
        <taxon>Poritidae</taxon>
        <taxon>Porites</taxon>
    </lineage>
</organism>
<evidence type="ECO:0000313" key="1">
    <source>
        <dbReference type="EMBL" id="CAH3027202.1"/>
    </source>
</evidence>
<evidence type="ECO:0000313" key="2">
    <source>
        <dbReference type="EMBL" id="CAH3027205.1"/>
    </source>
</evidence>
<protein>
    <recommendedName>
        <fullName evidence="4">Reverse transcriptase</fullName>
    </recommendedName>
</protein>
<evidence type="ECO:0008006" key="4">
    <source>
        <dbReference type="Google" id="ProtNLM"/>
    </source>
</evidence>
<name>A0ABN8MCI6_9CNID</name>
<evidence type="ECO:0000313" key="3">
    <source>
        <dbReference type="Proteomes" id="UP001159427"/>
    </source>
</evidence>
<dbReference type="Proteomes" id="UP001159427">
    <property type="component" value="Unassembled WGS sequence"/>
</dbReference>
<proteinExistence type="predicted"/>
<dbReference type="EMBL" id="CALNXI010000441">
    <property type="protein sequence ID" value="CAH3027205.1"/>
    <property type="molecule type" value="Genomic_DNA"/>
</dbReference>
<accession>A0ABN8MCI6</accession>
<reference evidence="1 3" key="1">
    <citation type="submission" date="2022-05" db="EMBL/GenBank/DDBJ databases">
        <authorList>
            <consortium name="Genoscope - CEA"/>
            <person name="William W."/>
        </authorList>
    </citation>
    <scope>NUCLEOTIDE SEQUENCE [LARGE SCALE GENOMIC DNA]</scope>
</reference>
<dbReference type="EMBL" id="CALNXI010000441">
    <property type="protein sequence ID" value="CAH3027202.1"/>
    <property type="molecule type" value="Genomic_DNA"/>
</dbReference>